<name>Q3XYS3_ENTFD</name>
<reference evidence="2 3" key="1">
    <citation type="journal article" date="2012" name="BMC Microbiol.">
        <title>Complete genome sequence of Enterococcus faecium strain TX16 and comparative genomic analysis of Enterococcus faecium genomes.</title>
        <authorList>
            <person name="Qin X."/>
            <person name="Galloway-Pena J.R."/>
            <person name="Sillanpaa J."/>
            <person name="Hyeob Roh J."/>
            <person name="Nallapareddy S.R."/>
            <person name="Chowdhury S."/>
            <person name="Bourgogne A."/>
            <person name="Choudhury T."/>
            <person name="Munzy D.M."/>
            <person name="Buhay C.J."/>
            <person name="Ding Y."/>
            <person name="Dugan-Rocha S."/>
            <person name="Liu W."/>
            <person name="Kovar C."/>
            <person name="Sodergren E."/>
            <person name="Highlander S."/>
            <person name="Petrosino J.F."/>
            <person name="Worley K.C."/>
            <person name="Gibbs R.A."/>
            <person name="Weinstock G.M."/>
            <person name="Murray B.E."/>
        </authorList>
    </citation>
    <scope>NUCLEOTIDE SEQUENCE [LARGE SCALE GENOMIC DNA]</scope>
    <source>
        <strain evidence="3">ATCC BAA-472 / TX0016 / DO</strain>
    </source>
</reference>
<organism evidence="2 3">
    <name type="scientific">Enterococcus faecium (strain ATCC BAA-472 / TX0016 / DO)</name>
    <dbReference type="NCBI Taxonomy" id="333849"/>
    <lineage>
        <taxon>Bacteria</taxon>
        <taxon>Bacillati</taxon>
        <taxon>Bacillota</taxon>
        <taxon>Bacilli</taxon>
        <taxon>Lactobacillales</taxon>
        <taxon>Enterococcaceae</taxon>
        <taxon>Enterococcus</taxon>
    </lineage>
</organism>
<dbReference type="GO" id="GO:0016740">
    <property type="term" value="F:transferase activity"/>
    <property type="evidence" value="ECO:0007669"/>
    <property type="project" value="UniProtKB-KW"/>
</dbReference>
<keyword evidence="3" id="KW-1185">Reference proteome</keyword>
<keyword evidence="2" id="KW-0808">Transferase</keyword>
<feature type="domain" description="DUF1972" evidence="1">
    <location>
        <begin position="2"/>
        <end position="52"/>
    </location>
</feature>
<evidence type="ECO:0000259" key="1">
    <source>
        <dbReference type="Pfam" id="PF09314"/>
    </source>
</evidence>
<protein>
    <submittedName>
        <fullName evidence="2">Alpha-D-GlcNAc alpha-1,2-L-rhamnosyltransferase</fullName>
    </submittedName>
</protein>
<sequence length="54" mass="6536">MFMGWFKKRIEKINGKLLANPNGYEWLRAKGSYPVPKYCKYSETLMEWYQLIIT</sequence>
<proteinExistence type="predicted"/>
<dbReference type="Pfam" id="PF09314">
    <property type="entry name" value="DUF1972"/>
    <property type="match status" value="1"/>
</dbReference>
<evidence type="ECO:0000313" key="2">
    <source>
        <dbReference type="EMBL" id="AFK59589.1"/>
    </source>
</evidence>
<dbReference type="KEGG" id="efu:HMPREF0351_11965"/>
<dbReference type="EMBL" id="CP003583">
    <property type="protein sequence ID" value="AFK59589.1"/>
    <property type="molecule type" value="Genomic_DNA"/>
</dbReference>
<evidence type="ECO:0000313" key="3">
    <source>
        <dbReference type="Proteomes" id="UP000005269"/>
    </source>
</evidence>
<dbReference type="RefSeq" id="WP_002390190.1">
    <property type="nucleotide sequence ID" value="NC_017960.1"/>
</dbReference>
<accession>Q3XYS3</accession>
<dbReference type="AlphaFoldDB" id="Q3XYS3"/>
<dbReference type="Proteomes" id="UP000005269">
    <property type="component" value="Chromosome"/>
</dbReference>
<gene>
    <name evidence="2" type="primary">rgpAc</name>
    <name evidence="2" type="ORF">HMPREF0351_11965</name>
</gene>
<dbReference type="InterPro" id="IPR015393">
    <property type="entry name" value="DUF1972"/>
</dbReference>
<dbReference type="HOGENOM" id="CLU_3043118_0_0_9"/>